<evidence type="ECO:0000256" key="1">
    <source>
        <dbReference type="ARBA" id="ARBA00023239"/>
    </source>
</evidence>
<feature type="non-terminal residue" evidence="2">
    <location>
        <position position="101"/>
    </location>
</feature>
<sequence>MSPHTRPGAPAVSPASNVLYGKQTELGVQNVPVRGRTLGDLAPFVRNYARVKLAAAQVNQAMGVLDAARHQAIVTACTEIIDGEHPGQFPTALVHGGGGTT</sequence>
<dbReference type="EMBL" id="JBJDQH010000298">
    <property type="protein sequence ID" value="MFK4273714.1"/>
    <property type="molecule type" value="Genomic_DNA"/>
</dbReference>
<dbReference type="InterPro" id="IPR024083">
    <property type="entry name" value="Fumarase/histidase_N"/>
</dbReference>
<organism evidence="2 3">
    <name type="scientific">Streptomyces milbemycinicus</name>
    <dbReference type="NCBI Taxonomy" id="476552"/>
    <lineage>
        <taxon>Bacteria</taxon>
        <taxon>Bacillati</taxon>
        <taxon>Actinomycetota</taxon>
        <taxon>Actinomycetes</taxon>
        <taxon>Kitasatosporales</taxon>
        <taxon>Streptomycetaceae</taxon>
        <taxon>Streptomyces</taxon>
    </lineage>
</organism>
<proteinExistence type="predicted"/>
<evidence type="ECO:0000313" key="3">
    <source>
        <dbReference type="Proteomes" id="UP001620295"/>
    </source>
</evidence>
<dbReference type="InterPro" id="IPR008948">
    <property type="entry name" value="L-Aspartase-like"/>
</dbReference>
<gene>
    <name evidence="2" type="ORF">ACI2L5_54130</name>
</gene>
<keyword evidence="3" id="KW-1185">Reference proteome</keyword>
<reference evidence="2 3" key="1">
    <citation type="submission" date="2024-11" db="EMBL/GenBank/DDBJ databases">
        <title>The Natural Products Discovery Center: Release of the First 8490 Sequenced Strains for Exploring Actinobacteria Biosynthetic Diversity.</title>
        <authorList>
            <person name="Kalkreuter E."/>
            <person name="Kautsar S.A."/>
            <person name="Yang D."/>
            <person name="Bader C.D."/>
            <person name="Teijaro C.N."/>
            <person name="Fluegel L."/>
            <person name="Davis C.M."/>
            <person name="Simpson J.R."/>
            <person name="Lauterbach L."/>
            <person name="Steele A.D."/>
            <person name="Gui C."/>
            <person name="Meng S."/>
            <person name="Li G."/>
            <person name="Viehrig K."/>
            <person name="Ye F."/>
            <person name="Su P."/>
            <person name="Kiefer A.F."/>
            <person name="Nichols A."/>
            <person name="Cepeda A.J."/>
            <person name="Yan W."/>
            <person name="Fan B."/>
            <person name="Jiang Y."/>
            <person name="Adhikari A."/>
            <person name="Zheng C.-J."/>
            <person name="Schuster L."/>
            <person name="Cowan T.M."/>
            <person name="Smanski M.J."/>
            <person name="Chevrette M.G."/>
            <person name="De Carvalho L.P.S."/>
            <person name="Shen B."/>
        </authorList>
    </citation>
    <scope>NUCLEOTIDE SEQUENCE [LARGE SCALE GENOMIC DNA]</scope>
    <source>
        <strain evidence="2 3">NPDC020863</strain>
    </source>
</reference>
<dbReference type="SUPFAM" id="SSF48557">
    <property type="entry name" value="L-aspartase-like"/>
    <property type="match status" value="1"/>
</dbReference>
<evidence type="ECO:0000313" key="2">
    <source>
        <dbReference type="EMBL" id="MFK4273714.1"/>
    </source>
</evidence>
<dbReference type="PANTHER" id="PTHR42696:SF2">
    <property type="entry name" value="ASPARTATE AMMONIA-LYASE"/>
    <property type="match status" value="1"/>
</dbReference>
<dbReference type="PANTHER" id="PTHR42696">
    <property type="entry name" value="ASPARTATE AMMONIA-LYASE"/>
    <property type="match status" value="1"/>
</dbReference>
<accession>A0ABW8M912</accession>
<dbReference type="Proteomes" id="UP001620295">
    <property type="component" value="Unassembled WGS sequence"/>
</dbReference>
<dbReference type="InterPro" id="IPR051546">
    <property type="entry name" value="Aspartate_Ammonia-Lyase"/>
</dbReference>
<keyword evidence="1" id="KW-0456">Lyase</keyword>
<protein>
    <submittedName>
        <fullName evidence="2">Aspartate ammonia-lyase</fullName>
    </submittedName>
</protein>
<dbReference type="Gene3D" id="1.10.275.10">
    <property type="entry name" value="Fumarase/aspartase (N-terminal domain)"/>
    <property type="match status" value="1"/>
</dbReference>
<comment type="caution">
    <text evidence="2">The sequence shown here is derived from an EMBL/GenBank/DDBJ whole genome shotgun (WGS) entry which is preliminary data.</text>
</comment>
<name>A0ABW8M912_9ACTN</name>